<gene>
    <name evidence="2" type="ORF">IAB03_00005</name>
</gene>
<dbReference type="SUPFAM" id="SSF82866">
    <property type="entry name" value="Multidrug efflux transporter AcrB transmembrane domain"/>
    <property type="match status" value="2"/>
</dbReference>
<dbReference type="Gene3D" id="3.30.70.1320">
    <property type="entry name" value="Multidrug efflux transporter AcrB pore domain like"/>
    <property type="match status" value="1"/>
</dbReference>
<accession>A0A9D1SC56</accession>
<feature type="transmembrane region" description="Helical" evidence="1">
    <location>
        <begin position="537"/>
        <end position="561"/>
    </location>
</feature>
<dbReference type="PRINTS" id="PR00702">
    <property type="entry name" value="ACRIFLAVINRP"/>
</dbReference>
<dbReference type="SUPFAM" id="SSF82693">
    <property type="entry name" value="Multidrug efflux transporter AcrB pore domain, PN1, PN2, PC1 and PC2 subdomains"/>
    <property type="match status" value="2"/>
</dbReference>
<keyword evidence="1" id="KW-0812">Transmembrane</keyword>
<keyword evidence="1" id="KW-1133">Transmembrane helix</keyword>
<feature type="non-terminal residue" evidence="2">
    <location>
        <position position="877"/>
    </location>
</feature>
<dbReference type="InterPro" id="IPR027463">
    <property type="entry name" value="AcrB_DN_DC_subdom"/>
</dbReference>
<dbReference type="PANTHER" id="PTHR32063:SF4">
    <property type="entry name" value="SLR6043 PROTEIN"/>
    <property type="match status" value="1"/>
</dbReference>
<keyword evidence="1" id="KW-0472">Membrane</keyword>
<dbReference type="Gene3D" id="3.30.70.1430">
    <property type="entry name" value="Multidrug efflux transporter AcrB pore domain"/>
    <property type="match status" value="2"/>
</dbReference>
<feature type="transmembrane region" description="Helical" evidence="1">
    <location>
        <begin position="446"/>
        <end position="464"/>
    </location>
</feature>
<dbReference type="Gene3D" id="3.30.70.1440">
    <property type="entry name" value="Multidrug efflux transporter AcrB pore domain"/>
    <property type="match status" value="1"/>
</dbReference>
<dbReference type="GO" id="GO:0005886">
    <property type="term" value="C:plasma membrane"/>
    <property type="evidence" value="ECO:0007669"/>
    <property type="project" value="TreeGrafter"/>
</dbReference>
<dbReference type="EMBL" id="DVNA01000001">
    <property type="protein sequence ID" value="HIU54173.1"/>
    <property type="molecule type" value="Genomic_DNA"/>
</dbReference>
<name>A0A9D1SC56_9BACT</name>
<dbReference type="GO" id="GO:0042910">
    <property type="term" value="F:xenobiotic transmembrane transporter activity"/>
    <property type="evidence" value="ECO:0007669"/>
    <property type="project" value="TreeGrafter"/>
</dbReference>
<feature type="transmembrane region" description="Helical" evidence="1">
    <location>
        <begin position="337"/>
        <end position="356"/>
    </location>
</feature>
<reference evidence="2" key="2">
    <citation type="journal article" date="2021" name="PeerJ">
        <title>Extensive microbial diversity within the chicken gut microbiome revealed by metagenomics and culture.</title>
        <authorList>
            <person name="Gilroy R."/>
            <person name="Ravi A."/>
            <person name="Getino M."/>
            <person name="Pursley I."/>
            <person name="Horton D.L."/>
            <person name="Alikhan N.F."/>
            <person name="Baker D."/>
            <person name="Gharbi K."/>
            <person name="Hall N."/>
            <person name="Watson M."/>
            <person name="Adriaenssens E.M."/>
            <person name="Foster-Nyarko E."/>
            <person name="Jarju S."/>
            <person name="Secka A."/>
            <person name="Antonio M."/>
            <person name="Oren A."/>
            <person name="Chaudhuri R.R."/>
            <person name="La Ragione R."/>
            <person name="Hildebrand F."/>
            <person name="Pallen M.J."/>
        </authorList>
    </citation>
    <scope>NUCLEOTIDE SEQUENCE</scope>
    <source>
        <strain evidence="2">CHK158-818</strain>
    </source>
</reference>
<dbReference type="InterPro" id="IPR001036">
    <property type="entry name" value="Acrflvin-R"/>
</dbReference>
<organism evidence="2 3">
    <name type="scientific">Candidatus Gallibacteroides avistercoris</name>
    <dbReference type="NCBI Taxonomy" id="2840833"/>
    <lineage>
        <taxon>Bacteria</taxon>
        <taxon>Pseudomonadati</taxon>
        <taxon>Bacteroidota</taxon>
        <taxon>Bacteroidia</taxon>
        <taxon>Bacteroidales</taxon>
        <taxon>Bacteroidaceae</taxon>
        <taxon>Bacteroidaceae incertae sedis</taxon>
        <taxon>Candidatus Gallibacteroides</taxon>
    </lineage>
</organism>
<evidence type="ECO:0000256" key="1">
    <source>
        <dbReference type="SAM" id="Phobius"/>
    </source>
</evidence>
<comment type="caution">
    <text evidence="2">The sequence shown here is derived from an EMBL/GenBank/DDBJ whole genome shotgun (WGS) entry which is preliminary data.</text>
</comment>
<sequence>MDFINSIIRFSLKNQLYILLGAILLVFGGIYSSQKMDIDVFPDLTAPTVVIMTDSHGMASEEVERLVTFPIETAVNGATNVRRVRSASMYGYSFVWAEFNWGMDIFRARQIISEKMVTLNGTLPEGITPVLAPQSSVMGEILFVGLQADTTSMMELRTLADWVLKPAILATGGVSQVTIIGGDYKQYQILADPQRMDAYGVTLSELEAVGKSFSTNSVGGVVRDFGNEFALRGIARTTDLDELGATLVKMNNGKPIVVSDVAEVVIGSAVKMGHASQNASPAVILSISKQPNINTLNVTEKIEANLKEIQKSLPADVKVDTRIFRQADFIETSVNNVGRALLEGAVFVIIILFLFLNSFRTTVISVIAIPLSLLGTLVVLNLLGMDINTMTLGGMCIAIGSLVDDAIIDVENVYKRLRQNHRKPKEERQPVFDIVFEASKEIRSSILNATFIIMVAFIPLFFLSGMEGRMLKPLGIAYIISLFMSLIVAMTVTPLLCKKMLSGEEYLAKNEKESWITQKLSAGYFNSLAWVLNHKKAIVGSTLAVFVITIILFCTMGRSFLPEFNEGSAVISAVAKPGVSLEVNNELGNLMERELLKIPEVTGTARRTGRGELDEHSQATNSAEIDVQFTLKDRSREEVFNDMRKRLAGIPGIAATIGQPLGHRIDHMLSGTRANIAIKLFGTDLSRMFMMGNQIKSAISGIEGLVDIAVEQQTETPQLQIRANRSALSKYGISMESFHQFVELAFSGDKIADIYEGQRSFDLVLRFNKNYTENIESVKKALIDTGDGRKVPLEEVAEIVSAGGPNTISRENVQRKLVVSANTSGRDVGSIIKEIRETVDEKITLPEGYRIEYGGQFESAQSASRTLFTATLIAILV</sequence>
<dbReference type="Proteomes" id="UP000824112">
    <property type="component" value="Unassembled WGS sequence"/>
</dbReference>
<dbReference type="SUPFAM" id="SSF82714">
    <property type="entry name" value="Multidrug efflux transporter AcrB TolC docking domain, DN and DC subdomains"/>
    <property type="match status" value="2"/>
</dbReference>
<feature type="transmembrane region" description="Helical" evidence="1">
    <location>
        <begin position="16"/>
        <end position="33"/>
    </location>
</feature>
<feature type="transmembrane region" description="Helical" evidence="1">
    <location>
        <begin position="363"/>
        <end position="383"/>
    </location>
</feature>
<dbReference type="Gene3D" id="3.30.2090.10">
    <property type="entry name" value="Multidrug efflux transporter AcrB TolC docking domain, DN and DC subdomains"/>
    <property type="match status" value="2"/>
</dbReference>
<reference evidence="2" key="1">
    <citation type="submission" date="2020-10" db="EMBL/GenBank/DDBJ databases">
        <authorList>
            <person name="Gilroy R."/>
        </authorList>
    </citation>
    <scope>NUCLEOTIDE SEQUENCE</scope>
    <source>
        <strain evidence="2">CHK158-818</strain>
    </source>
</reference>
<dbReference type="PANTHER" id="PTHR32063">
    <property type="match status" value="1"/>
</dbReference>
<dbReference type="Pfam" id="PF00873">
    <property type="entry name" value="ACR_tran"/>
    <property type="match status" value="1"/>
</dbReference>
<dbReference type="AlphaFoldDB" id="A0A9D1SC56"/>
<evidence type="ECO:0000313" key="3">
    <source>
        <dbReference type="Proteomes" id="UP000824112"/>
    </source>
</evidence>
<proteinExistence type="predicted"/>
<evidence type="ECO:0000313" key="2">
    <source>
        <dbReference type="EMBL" id="HIU54173.1"/>
    </source>
</evidence>
<dbReference type="Gene3D" id="1.20.1640.10">
    <property type="entry name" value="Multidrug efflux transporter AcrB transmembrane domain"/>
    <property type="match status" value="2"/>
</dbReference>
<protein>
    <submittedName>
        <fullName evidence="2">Efflux RND transporter permease subunit</fullName>
    </submittedName>
</protein>
<feature type="transmembrane region" description="Helical" evidence="1">
    <location>
        <begin position="476"/>
        <end position="497"/>
    </location>
</feature>